<feature type="transmembrane region" description="Helical" evidence="13">
    <location>
        <begin position="165"/>
        <end position="188"/>
    </location>
</feature>
<dbReference type="Pfam" id="PF02163">
    <property type="entry name" value="Peptidase_M50"/>
    <property type="match status" value="1"/>
</dbReference>
<comment type="similarity">
    <text evidence="3">Belongs to the peptidase M50B family.</text>
</comment>
<evidence type="ECO:0000313" key="16">
    <source>
        <dbReference type="Proteomes" id="UP000470082"/>
    </source>
</evidence>
<dbReference type="InterPro" id="IPR052348">
    <property type="entry name" value="Metallopeptidase_M50B"/>
</dbReference>
<dbReference type="PANTHER" id="PTHR35864:SF1">
    <property type="entry name" value="ZINC METALLOPROTEASE YWHC-RELATED"/>
    <property type="match status" value="1"/>
</dbReference>
<evidence type="ECO:0000256" key="7">
    <source>
        <dbReference type="ARBA" id="ARBA00022723"/>
    </source>
</evidence>
<dbReference type="InterPro" id="IPR044537">
    <property type="entry name" value="Rip2-like"/>
</dbReference>
<evidence type="ECO:0000256" key="5">
    <source>
        <dbReference type="ARBA" id="ARBA00022670"/>
    </source>
</evidence>
<evidence type="ECO:0000256" key="6">
    <source>
        <dbReference type="ARBA" id="ARBA00022692"/>
    </source>
</evidence>
<sequence length="213" mass="23756">MFNIRSLAIRLLALLIAFTLHEFAHALVSYSLGDRSAGTHNRLTINPLAHIDWMGLLCLFAFGFGWGKPVTVDPRYYKDPKNGMVWTAFAGPVMNFILGFVCIFFYYLILGFIPSLYYTGIGSFILDLLAQTAYLSIGLGIFNCIPIPPLDGSKVLFSFLDEDKYFRLIQGTPVLSIIFIAILFSGVINAPIYHLESSMVSLFSNISMKIMGL</sequence>
<evidence type="ECO:0000256" key="12">
    <source>
        <dbReference type="ARBA" id="ARBA00023136"/>
    </source>
</evidence>
<keyword evidence="7" id="KW-0479">Metal-binding</keyword>
<organism evidence="15 16">
    <name type="scientific">Floccifex porci</name>
    <dbReference type="NCBI Taxonomy" id="2606629"/>
    <lineage>
        <taxon>Bacteria</taxon>
        <taxon>Bacillati</taxon>
        <taxon>Bacillota</taxon>
        <taxon>Erysipelotrichia</taxon>
        <taxon>Erysipelotrichales</taxon>
        <taxon>Erysipelotrichaceae</taxon>
        <taxon>Floccifex</taxon>
    </lineage>
</organism>
<comment type="cofactor">
    <cofactor evidence="1">
        <name>Zn(2+)</name>
        <dbReference type="ChEBI" id="CHEBI:29105"/>
    </cofactor>
</comment>
<dbReference type="Proteomes" id="UP000470082">
    <property type="component" value="Unassembled WGS sequence"/>
</dbReference>
<keyword evidence="11" id="KW-0482">Metalloprotease</keyword>
<keyword evidence="10 13" id="KW-1133">Transmembrane helix</keyword>
<dbReference type="GO" id="GO:0005886">
    <property type="term" value="C:plasma membrane"/>
    <property type="evidence" value="ECO:0007669"/>
    <property type="project" value="UniProtKB-SubCell"/>
</dbReference>
<dbReference type="PANTHER" id="PTHR35864">
    <property type="entry name" value="ZINC METALLOPROTEASE MJ0611-RELATED"/>
    <property type="match status" value="1"/>
</dbReference>
<evidence type="ECO:0000256" key="1">
    <source>
        <dbReference type="ARBA" id="ARBA00001947"/>
    </source>
</evidence>
<dbReference type="RefSeq" id="WP_154460153.1">
    <property type="nucleotide sequence ID" value="NZ_VUMM01000009.1"/>
</dbReference>
<evidence type="ECO:0000256" key="3">
    <source>
        <dbReference type="ARBA" id="ARBA00007931"/>
    </source>
</evidence>
<feature type="transmembrane region" description="Helical" evidence="13">
    <location>
        <begin position="121"/>
        <end position="145"/>
    </location>
</feature>
<evidence type="ECO:0000256" key="13">
    <source>
        <dbReference type="SAM" id="Phobius"/>
    </source>
</evidence>
<dbReference type="GO" id="GO:0008237">
    <property type="term" value="F:metallopeptidase activity"/>
    <property type="evidence" value="ECO:0007669"/>
    <property type="project" value="UniProtKB-KW"/>
</dbReference>
<protein>
    <submittedName>
        <fullName evidence="15">Site-2 protease family protein</fullName>
    </submittedName>
</protein>
<evidence type="ECO:0000256" key="4">
    <source>
        <dbReference type="ARBA" id="ARBA00022475"/>
    </source>
</evidence>
<name>A0A7X2N379_9FIRM</name>
<reference evidence="15 16" key="1">
    <citation type="submission" date="2019-08" db="EMBL/GenBank/DDBJ databases">
        <title>In-depth cultivation of the pig gut microbiome towards novel bacterial diversity and tailored functional studies.</title>
        <authorList>
            <person name="Wylensek D."/>
            <person name="Hitch T.C.A."/>
            <person name="Clavel T."/>
        </authorList>
    </citation>
    <scope>NUCLEOTIDE SEQUENCE [LARGE SCALE GENOMIC DNA]</scope>
    <source>
        <strain evidence="15 16">LKV-178-WT-2G</strain>
    </source>
</reference>
<evidence type="ECO:0000256" key="8">
    <source>
        <dbReference type="ARBA" id="ARBA00022801"/>
    </source>
</evidence>
<keyword evidence="6 13" id="KW-0812">Transmembrane</keyword>
<keyword evidence="5 15" id="KW-0645">Protease</keyword>
<proteinExistence type="inferred from homology"/>
<dbReference type="EMBL" id="VUMM01000009">
    <property type="protein sequence ID" value="MSS01616.1"/>
    <property type="molecule type" value="Genomic_DNA"/>
</dbReference>
<feature type="domain" description="Peptidase M50" evidence="14">
    <location>
        <begin position="11"/>
        <end position="162"/>
    </location>
</feature>
<evidence type="ECO:0000256" key="9">
    <source>
        <dbReference type="ARBA" id="ARBA00022833"/>
    </source>
</evidence>
<keyword evidence="9" id="KW-0862">Zinc</keyword>
<dbReference type="GO" id="GO:0046872">
    <property type="term" value="F:metal ion binding"/>
    <property type="evidence" value="ECO:0007669"/>
    <property type="project" value="UniProtKB-KW"/>
</dbReference>
<keyword evidence="12 13" id="KW-0472">Membrane</keyword>
<keyword evidence="16" id="KW-1185">Reference proteome</keyword>
<keyword evidence="8" id="KW-0378">Hydrolase</keyword>
<dbReference type="InterPro" id="IPR008915">
    <property type="entry name" value="Peptidase_M50"/>
</dbReference>
<accession>A0A7X2N379</accession>
<dbReference type="AlphaFoldDB" id="A0A7X2N379"/>
<evidence type="ECO:0000259" key="14">
    <source>
        <dbReference type="Pfam" id="PF02163"/>
    </source>
</evidence>
<dbReference type="GO" id="GO:0006508">
    <property type="term" value="P:proteolysis"/>
    <property type="evidence" value="ECO:0007669"/>
    <property type="project" value="UniProtKB-KW"/>
</dbReference>
<evidence type="ECO:0000256" key="2">
    <source>
        <dbReference type="ARBA" id="ARBA00004651"/>
    </source>
</evidence>
<keyword evidence="4" id="KW-1003">Cell membrane</keyword>
<feature type="transmembrane region" description="Helical" evidence="13">
    <location>
        <begin position="88"/>
        <end position="109"/>
    </location>
</feature>
<evidence type="ECO:0000256" key="10">
    <source>
        <dbReference type="ARBA" id="ARBA00022989"/>
    </source>
</evidence>
<gene>
    <name evidence="15" type="ORF">FYJ50_05830</name>
</gene>
<comment type="caution">
    <text evidence="15">The sequence shown here is derived from an EMBL/GenBank/DDBJ whole genome shotgun (WGS) entry which is preliminary data.</text>
</comment>
<evidence type="ECO:0000313" key="15">
    <source>
        <dbReference type="EMBL" id="MSS01616.1"/>
    </source>
</evidence>
<evidence type="ECO:0000256" key="11">
    <source>
        <dbReference type="ARBA" id="ARBA00023049"/>
    </source>
</evidence>
<dbReference type="CDD" id="cd06158">
    <property type="entry name" value="S2P-M50_like_1"/>
    <property type="match status" value="1"/>
</dbReference>
<comment type="subcellular location">
    <subcellularLocation>
        <location evidence="2">Cell membrane</location>
        <topology evidence="2">Multi-pass membrane protein</topology>
    </subcellularLocation>
</comment>
<feature type="transmembrane region" description="Helical" evidence="13">
    <location>
        <begin position="50"/>
        <end position="67"/>
    </location>
</feature>